<dbReference type="Gene3D" id="3.30.2310.20">
    <property type="entry name" value="RelE-like"/>
    <property type="match status" value="1"/>
</dbReference>
<dbReference type="Pfam" id="PF05016">
    <property type="entry name" value="ParE_toxin"/>
    <property type="match status" value="1"/>
</dbReference>
<reference evidence="3" key="1">
    <citation type="submission" date="2022-01" db="EMBL/GenBank/DDBJ databases">
        <title>Jiella avicenniae sp. nov., a novel endophytic bacterium isolated from bark of Avicennia marina.</title>
        <authorList>
            <person name="Tuo L."/>
        </authorList>
    </citation>
    <scope>NUCLEOTIDE SEQUENCE</scope>
    <source>
        <strain evidence="3">CBK1P-4</strain>
    </source>
</reference>
<comment type="caution">
    <text evidence="3">The sequence shown here is derived from an EMBL/GenBank/DDBJ whole genome shotgun (WGS) entry which is preliminary data.</text>
</comment>
<dbReference type="InterPro" id="IPR007712">
    <property type="entry name" value="RelE/ParE_toxin"/>
</dbReference>
<comment type="similarity">
    <text evidence="1">Belongs to the RelE toxin family.</text>
</comment>
<dbReference type="Proteomes" id="UP001139035">
    <property type="component" value="Unassembled WGS sequence"/>
</dbReference>
<keyword evidence="4" id="KW-1185">Reference proteome</keyword>
<evidence type="ECO:0000256" key="2">
    <source>
        <dbReference type="ARBA" id="ARBA00022649"/>
    </source>
</evidence>
<sequence>MKFVFLPEAVEDIERLHDFLLARSPLAAEKAMLAIDDGIRRLLENPRAGIGMDVRPDYRQLFVRFGKSAYVLRYRIDEESETLVVVRVWHGREDRGA</sequence>
<dbReference type="PANTHER" id="PTHR33755:SF7">
    <property type="entry name" value="TOXIN MODULE OF TOXIN-ANTITOXIN SYSTEM RELE_STBE FAMILY"/>
    <property type="match status" value="1"/>
</dbReference>
<name>A0A9X1T4F6_9HYPH</name>
<dbReference type="AlphaFoldDB" id="A0A9X1T4F6"/>
<gene>
    <name evidence="3" type="ORF">LZD57_10980</name>
</gene>
<protein>
    <submittedName>
        <fullName evidence="3">Type II toxin-antitoxin system RelE/ParE family toxin</fullName>
    </submittedName>
</protein>
<dbReference type="PANTHER" id="PTHR33755">
    <property type="entry name" value="TOXIN PARE1-RELATED"/>
    <property type="match status" value="1"/>
</dbReference>
<dbReference type="RefSeq" id="WP_233719668.1">
    <property type="nucleotide sequence ID" value="NZ_JAJUWU010000009.1"/>
</dbReference>
<dbReference type="InterPro" id="IPR051803">
    <property type="entry name" value="TA_system_RelE-like_toxin"/>
</dbReference>
<accession>A0A9X1T4F6</accession>
<evidence type="ECO:0000256" key="1">
    <source>
        <dbReference type="ARBA" id="ARBA00006226"/>
    </source>
</evidence>
<evidence type="ECO:0000313" key="4">
    <source>
        <dbReference type="Proteomes" id="UP001139035"/>
    </source>
</evidence>
<organism evidence="3 4">
    <name type="scientific">Jiella avicenniae</name>
    <dbReference type="NCBI Taxonomy" id="2907202"/>
    <lineage>
        <taxon>Bacteria</taxon>
        <taxon>Pseudomonadati</taxon>
        <taxon>Pseudomonadota</taxon>
        <taxon>Alphaproteobacteria</taxon>
        <taxon>Hyphomicrobiales</taxon>
        <taxon>Aurantimonadaceae</taxon>
        <taxon>Jiella</taxon>
    </lineage>
</organism>
<keyword evidence="2" id="KW-1277">Toxin-antitoxin system</keyword>
<dbReference type="EMBL" id="JAJUWU010000009">
    <property type="protein sequence ID" value="MCE7028511.1"/>
    <property type="molecule type" value="Genomic_DNA"/>
</dbReference>
<dbReference type="InterPro" id="IPR035093">
    <property type="entry name" value="RelE/ParE_toxin_dom_sf"/>
</dbReference>
<proteinExistence type="inferred from homology"/>
<evidence type="ECO:0000313" key="3">
    <source>
        <dbReference type="EMBL" id="MCE7028511.1"/>
    </source>
</evidence>